<dbReference type="Proteomes" id="UP000266273">
    <property type="component" value="Unassembled WGS sequence"/>
</dbReference>
<dbReference type="RefSeq" id="WP_119061551.1">
    <property type="nucleotide sequence ID" value="NZ_QXDF01000001.1"/>
</dbReference>
<dbReference type="Pfam" id="PF07510">
    <property type="entry name" value="GmrSD_C"/>
    <property type="match status" value="1"/>
</dbReference>
<dbReference type="AlphaFoldDB" id="A0A397Q6V5"/>
<feature type="domain" description="GmrSD restriction endonucleases N-terminal" evidence="1">
    <location>
        <begin position="13"/>
        <end position="237"/>
    </location>
</feature>
<sequence>MAPVSSEVTSLGRFLRGERAFVVPRFQRHYSWDEDHVEIFWRDIFNIFAEDDGDYFLGAIVVRHCDPEGPIVIDGQQRLITVSILLAALRSILAEGDQSEGVEKLVRAFLLADDAAADAVAPRIMLNRADRSFYDRYIVGESRVDELMRMRRDDSLPLSNRLLADCFCFMHRQLQSFTARDWTPQDLARAVLKAIDEKIYIIRLDVRSDYDAFVLFETLNDRGLSLSESDLLKNHLLAAAGPHLKDTQADWETIEGNLGGERLLKFVRHHWLSSRGMTSRAGLYPDIKRAVSTPQTVAAYTEELCSASEYYDSLRDPNSRIWAAYGPERQPWLRERIDCLRLLRSDQIFVVLLAALETDREGFPDLLDMLISFTFRYTTICNLSPSALLPVLIAAAQHIRESGRVDAEEIFRQFLSPLYPDDSQFHSAFSRRAIRYNGLARYVLNKLNDQISGVDGAAQGHPITDLEHILPKRFQRNWTVERKDFPGGPEKYVHRLGNMTLLTTNLNRELGNQPYEVKRDAFAQEALEITRMIADEPRWTADAIGRRQNWMAGLAIKIWRCP</sequence>
<protein>
    <submittedName>
        <fullName evidence="3">Uncharacterized protein DUF1524</fullName>
    </submittedName>
</protein>
<feature type="domain" description="GmrSD restriction endonucleases C-terminal" evidence="2">
    <location>
        <begin position="419"/>
        <end position="552"/>
    </location>
</feature>
<comment type="caution">
    <text evidence="3">The sequence shown here is derived from an EMBL/GenBank/DDBJ whole genome shotgun (WGS) entry which is preliminary data.</text>
</comment>
<name>A0A397Q6V5_9HYPH</name>
<evidence type="ECO:0000259" key="2">
    <source>
        <dbReference type="Pfam" id="PF07510"/>
    </source>
</evidence>
<reference evidence="3 4" key="1">
    <citation type="submission" date="2018-08" db="EMBL/GenBank/DDBJ databases">
        <title>Genomic Encyclopedia of Archaeal and Bacterial Type Strains, Phase II (KMG-II): from individual species to whole genera.</title>
        <authorList>
            <person name="Goeker M."/>
        </authorList>
    </citation>
    <scope>NUCLEOTIDE SEQUENCE [LARGE SCALE GENOMIC DNA]</scope>
    <source>
        <strain evidence="3 4">DSM 5002</strain>
    </source>
</reference>
<evidence type="ECO:0000313" key="3">
    <source>
        <dbReference type="EMBL" id="RIA56788.1"/>
    </source>
</evidence>
<proteinExistence type="predicted"/>
<accession>A0A397Q6V5</accession>
<dbReference type="Pfam" id="PF03235">
    <property type="entry name" value="GmrSD_N"/>
    <property type="match status" value="1"/>
</dbReference>
<dbReference type="InterPro" id="IPR011089">
    <property type="entry name" value="GmrSD_C"/>
</dbReference>
<dbReference type="PANTHER" id="PTHR35149">
    <property type="entry name" value="SLL5132 PROTEIN"/>
    <property type="match status" value="1"/>
</dbReference>
<keyword evidence="4" id="KW-1185">Reference proteome</keyword>
<dbReference type="InterPro" id="IPR004919">
    <property type="entry name" value="GmrSD_N"/>
</dbReference>
<evidence type="ECO:0000259" key="1">
    <source>
        <dbReference type="Pfam" id="PF03235"/>
    </source>
</evidence>
<organism evidence="3 4">
    <name type="scientific">Dichotomicrobium thermohalophilum</name>
    <dbReference type="NCBI Taxonomy" id="933063"/>
    <lineage>
        <taxon>Bacteria</taxon>
        <taxon>Pseudomonadati</taxon>
        <taxon>Pseudomonadota</taxon>
        <taxon>Alphaproteobacteria</taxon>
        <taxon>Hyphomicrobiales</taxon>
        <taxon>Hyphomicrobiaceae</taxon>
        <taxon>Dichotomicrobium</taxon>
    </lineage>
</organism>
<dbReference type="OrthoDB" id="9798761at2"/>
<dbReference type="EMBL" id="QXDF01000001">
    <property type="protein sequence ID" value="RIA56788.1"/>
    <property type="molecule type" value="Genomic_DNA"/>
</dbReference>
<dbReference type="PANTHER" id="PTHR35149:SF2">
    <property type="entry name" value="DUF262 DOMAIN-CONTAINING PROTEIN"/>
    <property type="match status" value="1"/>
</dbReference>
<gene>
    <name evidence="3" type="ORF">BXY53_1898</name>
</gene>
<evidence type="ECO:0000313" key="4">
    <source>
        <dbReference type="Proteomes" id="UP000266273"/>
    </source>
</evidence>